<reference evidence="1 2" key="1">
    <citation type="journal article" date="2019" name="Nat. Plants">
        <title>Stout camphor tree genome fills gaps in understanding of flowering plant genome evolution.</title>
        <authorList>
            <person name="Chaw S.M."/>
            <person name="Liu Y.C."/>
            <person name="Wu Y.W."/>
            <person name="Wang H.Y."/>
            <person name="Lin C.I."/>
            <person name="Wu C.S."/>
            <person name="Ke H.M."/>
            <person name="Chang L.Y."/>
            <person name="Hsu C.Y."/>
            <person name="Yang H.T."/>
            <person name="Sudianto E."/>
            <person name="Hsu M.H."/>
            <person name="Wu K.P."/>
            <person name="Wang L.N."/>
            <person name="Leebens-Mack J.H."/>
            <person name="Tsai I.J."/>
        </authorList>
    </citation>
    <scope>NUCLEOTIDE SEQUENCE [LARGE SCALE GENOMIC DNA]</scope>
    <source>
        <strain evidence="2">cv. Chaw 1501</strain>
        <tissue evidence="1">Young leaves</tissue>
    </source>
</reference>
<accession>A0A3S3M9V7</accession>
<evidence type="ECO:0000313" key="1">
    <source>
        <dbReference type="EMBL" id="RWR75832.1"/>
    </source>
</evidence>
<gene>
    <name evidence="1" type="ORF">CKAN_00423300</name>
</gene>
<keyword evidence="2" id="KW-1185">Reference proteome</keyword>
<dbReference type="AlphaFoldDB" id="A0A3S3M9V7"/>
<dbReference type="EMBL" id="QPKB01000002">
    <property type="protein sequence ID" value="RWR75832.1"/>
    <property type="molecule type" value="Genomic_DNA"/>
</dbReference>
<comment type="caution">
    <text evidence="1">The sequence shown here is derived from an EMBL/GenBank/DDBJ whole genome shotgun (WGS) entry which is preliminary data.</text>
</comment>
<proteinExistence type="predicted"/>
<protein>
    <submittedName>
        <fullName evidence="1">Uncharacterized protein</fullName>
    </submittedName>
</protein>
<organism evidence="1 2">
    <name type="scientific">Cinnamomum micranthum f. kanehirae</name>
    <dbReference type="NCBI Taxonomy" id="337451"/>
    <lineage>
        <taxon>Eukaryota</taxon>
        <taxon>Viridiplantae</taxon>
        <taxon>Streptophyta</taxon>
        <taxon>Embryophyta</taxon>
        <taxon>Tracheophyta</taxon>
        <taxon>Spermatophyta</taxon>
        <taxon>Magnoliopsida</taxon>
        <taxon>Magnoliidae</taxon>
        <taxon>Laurales</taxon>
        <taxon>Lauraceae</taxon>
        <taxon>Cinnamomum</taxon>
    </lineage>
</organism>
<name>A0A3S3M9V7_9MAGN</name>
<sequence>MSSKLTGTGQNRGPPSLSFWAKVDQKLEASAMATRTRSRVSLVSVDAMLTVVHLLCTHCCAGMPKMACFQIMELLMMNF</sequence>
<dbReference type="Proteomes" id="UP000283530">
    <property type="component" value="Unassembled WGS sequence"/>
</dbReference>
<evidence type="ECO:0000313" key="2">
    <source>
        <dbReference type="Proteomes" id="UP000283530"/>
    </source>
</evidence>